<proteinExistence type="predicted"/>
<reference evidence="3 4" key="1">
    <citation type="submission" date="2023-01" db="EMBL/GenBank/DDBJ databases">
        <authorList>
            <person name="Kreplak J."/>
        </authorList>
    </citation>
    <scope>NUCLEOTIDE SEQUENCE [LARGE SCALE GENOMIC DNA]</scope>
</reference>
<dbReference type="InterPro" id="IPR040361">
    <property type="entry name" value="TPD1"/>
</dbReference>
<protein>
    <submittedName>
        <fullName evidence="3">Uncharacterized protein</fullName>
    </submittedName>
</protein>
<keyword evidence="4" id="KW-1185">Reference proteome</keyword>
<evidence type="ECO:0000313" key="4">
    <source>
        <dbReference type="Proteomes" id="UP001157006"/>
    </source>
</evidence>
<dbReference type="EMBL" id="OX451735">
    <property type="protein sequence ID" value="CAI8591985.1"/>
    <property type="molecule type" value="Genomic_DNA"/>
</dbReference>
<dbReference type="GO" id="GO:0001709">
    <property type="term" value="P:cell fate determination"/>
    <property type="evidence" value="ECO:0007669"/>
    <property type="project" value="TreeGrafter"/>
</dbReference>
<keyword evidence="1 2" id="KW-0732">Signal</keyword>
<evidence type="ECO:0000313" key="3">
    <source>
        <dbReference type="EMBL" id="CAI8591985.1"/>
    </source>
</evidence>
<dbReference type="PANTHER" id="PTHR33184">
    <property type="entry name" value="PROTEIN TAPETUM DETERMINANT 1-LIKE-RELATED"/>
    <property type="match status" value="1"/>
</dbReference>
<evidence type="ECO:0000256" key="2">
    <source>
        <dbReference type="SAM" id="SignalP"/>
    </source>
</evidence>
<evidence type="ECO:0000256" key="1">
    <source>
        <dbReference type="ARBA" id="ARBA00022729"/>
    </source>
</evidence>
<sequence>MASIFNILSITLFFALVFQVYGHPCSLSDIQVSQSKTSATRYNVSVTNHCICSQSKIRFNCHGFKSSQPVDPKIFSKSCLLIQGAPLYLASVVTFTYDSDSRFLFVPISSQISCH</sequence>
<gene>
    <name evidence="3" type="ORF">VFH_I016760</name>
</gene>
<accession>A0AAV0Z0I0</accession>
<dbReference type="Proteomes" id="UP001157006">
    <property type="component" value="Chromosome 1S"/>
</dbReference>
<organism evidence="3 4">
    <name type="scientific">Vicia faba</name>
    <name type="common">Broad bean</name>
    <name type="synonym">Faba vulgaris</name>
    <dbReference type="NCBI Taxonomy" id="3906"/>
    <lineage>
        <taxon>Eukaryota</taxon>
        <taxon>Viridiplantae</taxon>
        <taxon>Streptophyta</taxon>
        <taxon>Embryophyta</taxon>
        <taxon>Tracheophyta</taxon>
        <taxon>Spermatophyta</taxon>
        <taxon>Magnoliopsida</taxon>
        <taxon>eudicotyledons</taxon>
        <taxon>Gunneridae</taxon>
        <taxon>Pentapetalae</taxon>
        <taxon>rosids</taxon>
        <taxon>fabids</taxon>
        <taxon>Fabales</taxon>
        <taxon>Fabaceae</taxon>
        <taxon>Papilionoideae</taxon>
        <taxon>50 kb inversion clade</taxon>
        <taxon>NPAAA clade</taxon>
        <taxon>Hologalegina</taxon>
        <taxon>IRL clade</taxon>
        <taxon>Fabeae</taxon>
        <taxon>Vicia</taxon>
    </lineage>
</organism>
<feature type="signal peptide" evidence="2">
    <location>
        <begin position="1"/>
        <end position="22"/>
    </location>
</feature>
<feature type="chain" id="PRO_5043931296" evidence="2">
    <location>
        <begin position="23"/>
        <end position="115"/>
    </location>
</feature>
<dbReference type="AlphaFoldDB" id="A0AAV0Z0I0"/>
<dbReference type="Pfam" id="PF24068">
    <property type="entry name" value="TPD1_C"/>
    <property type="match status" value="1"/>
</dbReference>
<dbReference type="PANTHER" id="PTHR33184:SF72">
    <property type="entry name" value="BETA-1,3-N-ACETYLGLUCOSAMINYLTRANSFERASE FAMILY PROTEIN"/>
    <property type="match status" value="1"/>
</dbReference>
<name>A0AAV0Z0I0_VICFA</name>